<dbReference type="PANTHER" id="PTHR46278">
    <property type="entry name" value="DEHYDROGENASE, PUTATIVE-RELATED"/>
    <property type="match status" value="1"/>
</dbReference>
<comment type="function">
    <text evidence="15">Catalyzes the NADPH-dependent formation of L-aspartate-semialdehyde (L-ASA) by the reductive dephosphorylation of L-aspartyl-4-phosphate.</text>
</comment>
<feature type="binding site" evidence="15">
    <location>
        <position position="102"/>
    </location>
    <ligand>
        <name>phosphate</name>
        <dbReference type="ChEBI" id="CHEBI:43474"/>
    </ligand>
</feature>
<dbReference type="GO" id="GO:0009088">
    <property type="term" value="P:threonine biosynthetic process"/>
    <property type="evidence" value="ECO:0007669"/>
    <property type="project" value="UniProtKB-UniRule"/>
</dbReference>
<feature type="binding site" evidence="15">
    <location>
        <position position="158"/>
    </location>
    <ligand>
        <name>substrate</name>
    </ligand>
</feature>
<dbReference type="GO" id="GO:0071266">
    <property type="term" value="P:'de novo' L-methionine biosynthetic process"/>
    <property type="evidence" value="ECO:0007669"/>
    <property type="project" value="UniProtKB-UniRule"/>
</dbReference>
<keyword evidence="8 15" id="KW-0791">Threonine biosynthesis</keyword>
<comment type="catalytic activity">
    <reaction evidence="14 15">
        <text>L-aspartate 4-semialdehyde + phosphate + NADP(+) = 4-phospho-L-aspartate + NADPH + H(+)</text>
        <dbReference type="Rhea" id="RHEA:24284"/>
        <dbReference type="ChEBI" id="CHEBI:15378"/>
        <dbReference type="ChEBI" id="CHEBI:43474"/>
        <dbReference type="ChEBI" id="CHEBI:57535"/>
        <dbReference type="ChEBI" id="CHEBI:57783"/>
        <dbReference type="ChEBI" id="CHEBI:58349"/>
        <dbReference type="ChEBI" id="CHEBI:537519"/>
        <dbReference type="EC" id="1.2.1.11"/>
    </reaction>
</comment>
<comment type="subunit">
    <text evidence="5 15">Homodimer.</text>
</comment>
<feature type="binding site" evidence="15">
    <location>
        <begin position="14"/>
        <end position="17"/>
    </location>
    <ligand>
        <name>NADP(+)</name>
        <dbReference type="ChEBI" id="CHEBI:58349"/>
    </ligand>
</feature>
<evidence type="ECO:0000256" key="1">
    <source>
        <dbReference type="ARBA" id="ARBA00005021"/>
    </source>
</evidence>
<feature type="active site" description="Acyl-thioester intermediate" evidence="15 16">
    <location>
        <position position="131"/>
    </location>
</feature>
<keyword evidence="13 15" id="KW-0486">Methionine biosynthesis</keyword>
<dbReference type="GO" id="GO:0019877">
    <property type="term" value="P:diaminopimelate biosynthetic process"/>
    <property type="evidence" value="ECO:0007669"/>
    <property type="project" value="UniProtKB-UniRule"/>
</dbReference>
<evidence type="ECO:0000256" key="7">
    <source>
        <dbReference type="ARBA" id="ARBA00022605"/>
    </source>
</evidence>
<comment type="pathway">
    <text evidence="3 15">Amino-acid biosynthesis; L-threonine biosynthesis; L-threonine from L-aspartate: step 2/5.</text>
</comment>
<dbReference type="Gene3D" id="3.30.360.10">
    <property type="entry name" value="Dihydrodipicolinate Reductase, domain 2"/>
    <property type="match status" value="1"/>
</dbReference>
<evidence type="ECO:0000256" key="8">
    <source>
        <dbReference type="ARBA" id="ARBA00022697"/>
    </source>
</evidence>
<dbReference type="CDD" id="cd02316">
    <property type="entry name" value="VcASADH2_like_N"/>
    <property type="match status" value="1"/>
</dbReference>
<dbReference type="CDD" id="cd18131">
    <property type="entry name" value="ASADH_C_bac_euk_like"/>
    <property type="match status" value="1"/>
</dbReference>
<feature type="binding site" evidence="15">
    <location>
        <position position="232"/>
    </location>
    <ligand>
        <name>substrate</name>
    </ligand>
</feature>
<evidence type="ECO:0000256" key="10">
    <source>
        <dbReference type="ARBA" id="ARBA00022915"/>
    </source>
</evidence>
<dbReference type="AlphaFoldDB" id="A0A370QJ92"/>
<protein>
    <recommendedName>
        <fullName evidence="6 15">Aspartate-semialdehyde dehydrogenase</fullName>
        <shortName evidence="15">ASA dehydrogenase</shortName>
        <shortName evidence="15">ASADH</shortName>
        <ecNumber evidence="6 15">1.2.1.11</ecNumber>
    </recommendedName>
    <alternativeName>
        <fullName evidence="15">Aspartate-beta-semialdehyde dehydrogenase</fullName>
    </alternativeName>
</protein>
<dbReference type="GO" id="GO:0051287">
    <property type="term" value="F:NAD binding"/>
    <property type="evidence" value="ECO:0007669"/>
    <property type="project" value="InterPro"/>
</dbReference>
<feature type="active site" description="Proton acceptor" evidence="15 16">
    <location>
        <position position="239"/>
    </location>
</feature>
<dbReference type="NCBIfam" id="TIGR01296">
    <property type="entry name" value="asd_B"/>
    <property type="match status" value="1"/>
</dbReference>
<feature type="domain" description="Semialdehyde dehydrogenase NAD-binding" evidence="17">
    <location>
        <begin position="7"/>
        <end position="122"/>
    </location>
</feature>
<dbReference type="PANTHER" id="PTHR46278:SF2">
    <property type="entry name" value="ASPARTATE-SEMIALDEHYDE DEHYDROGENASE"/>
    <property type="match status" value="1"/>
</dbReference>
<dbReference type="InterPro" id="IPR012080">
    <property type="entry name" value="Asp_semialdehyde_DH"/>
</dbReference>
<keyword evidence="7 15" id="KW-0028">Amino-acid biosynthesis</keyword>
<dbReference type="GO" id="GO:0004073">
    <property type="term" value="F:aspartate-semialdehyde dehydrogenase activity"/>
    <property type="evidence" value="ECO:0007669"/>
    <property type="project" value="UniProtKB-UniRule"/>
</dbReference>
<comment type="caution">
    <text evidence="15">Lacks conserved residue(s) required for the propagation of feature annotation.</text>
</comment>
<comment type="caution">
    <text evidence="18">The sequence shown here is derived from an EMBL/GenBank/DDBJ whole genome shotgun (WGS) entry which is preliminary data.</text>
</comment>
<dbReference type="UniPathway" id="UPA00050">
    <property type="reaction ID" value="UER00463"/>
</dbReference>
<sequence>MRALGMKIAVIGATGMVGTVMLKLLEERNFPLTELIPVASEKSVGRELLYKEKLVPIVSMETAIAARPEIAIFSAGGSTSLEYAPKFAEIGTTVIDNSSAWRMDQSKKLVVPEINASVLTPEDKIIANPNCSTIQLVMALAPLHKKYQMRRVIVSTYQSVSGTGVKAVQQLENEITGVGGPMAYPYPIHKNALPHCDVFEANGYTKEEMKLAREPQKILDDRTFSVSATAVRIPTAGGHSESVNVEFVNDFNLSEVRRLLQQTPGIVVQDNPDTNTYPMPIYAHDKDDVFVGRIRRDETQPNTLNMWIVSDNLRKGAATNAIQIAEYLVEKGLV</sequence>
<dbReference type="HAMAP" id="MF_02121">
    <property type="entry name" value="ASADH"/>
    <property type="match status" value="1"/>
</dbReference>
<keyword evidence="10 15" id="KW-0220">Diaminopimelate biosynthesis</keyword>
<evidence type="ECO:0000256" key="4">
    <source>
        <dbReference type="ARBA" id="ARBA00010584"/>
    </source>
</evidence>
<dbReference type="GO" id="GO:0009097">
    <property type="term" value="P:isoleucine biosynthetic process"/>
    <property type="evidence" value="ECO:0007669"/>
    <property type="project" value="UniProtKB-UniRule"/>
</dbReference>
<evidence type="ECO:0000256" key="12">
    <source>
        <dbReference type="ARBA" id="ARBA00023154"/>
    </source>
</evidence>
<evidence type="ECO:0000256" key="15">
    <source>
        <dbReference type="HAMAP-Rule" id="MF_02121"/>
    </source>
</evidence>
<evidence type="ECO:0000313" key="18">
    <source>
        <dbReference type="EMBL" id="RDK88433.1"/>
    </source>
</evidence>
<dbReference type="NCBIfam" id="NF011456">
    <property type="entry name" value="PRK14874.1"/>
    <property type="match status" value="1"/>
</dbReference>
<comment type="similarity">
    <text evidence="4 15">Belongs to the aspartate-semialdehyde dehydrogenase family.</text>
</comment>
<evidence type="ECO:0000256" key="16">
    <source>
        <dbReference type="PIRSR" id="PIRSR000148-1"/>
    </source>
</evidence>
<keyword evidence="11 15" id="KW-0560">Oxidoreductase</keyword>
<dbReference type="GO" id="GO:0046983">
    <property type="term" value="F:protein dimerization activity"/>
    <property type="evidence" value="ECO:0007669"/>
    <property type="project" value="InterPro"/>
</dbReference>
<evidence type="ECO:0000313" key="19">
    <source>
        <dbReference type="Proteomes" id="UP000255317"/>
    </source>
</evidence>
<evidence type="ECO:0000256" key="6">
    <source>
        <dbReference type="ARBA" id="ARBA00013120"/>
    </source>
</evidence>
<dbReference type="GO" id="GO:0050661">
    <property type="term" value="F:NADP binding"/>
    <property type="evidence" value="ECO:0007669"/>
    <property type="project" value="UniProtKB-UniRule"/>
</dbReference>
<evidence type="ECO:0000256" key="3">
    <source>
        <dbReference type="ARBA" id="ARBA00005097"/>
    </source>
</evidence>
<reference evidence="18 19" key="1">
    <citation type="submission" date="2018-07" db="EMBL/GenBank/DDBJ databases">
        <title>Genomic Encyclopedia of Type Strains, Phase IV (KMG-IV): sequencing the most valuable type-strain genomes for metagenomic binning, comparative biology and taxonomic classification.</title>
        <authorList>
            <person name="Goeker M."/>
        </authorList>
    </citation>
    <scope>NUCLEOTIDE SEQUENCE [LARGE SCALE GENOMIC DNA]</scope>
    <source>
        <strain evidence="18 19">DSM 101478</strain>
    </source>
</reference>
<proteinExistence type="inferred from homology"/>
<dbReference type="UniPathway" id="UPA00051">
    <property type="reaction ID" value="UER00464"/>
</dbReference>
<feature type="binding site" evidence="15">
    <location>
        <begin position="161"/>
        <end position="162"/>
    </location>
    <ligand>
        <name>NADP(+)</name>
        <dbReference type="ChEBI" id="CHEBI:58349"/>
    </ligand>
</feature>
<dbReference type="EMBL" id="QRAO01000001">
    <property type="protein sequence ID" value="RDK88433.1"/>
    <property type="molecule type" value="Genomic_DNA"/>
</dbReference>
<feature type="binding site" evidence="15">
    <location>
        <begin position="42"/>
        <end position="43"/>
    </location>
    <ligand>
        <name>NADP(+)</name>
        <dbReference type="ChEBI" id="CHEBI:58349"/>
    </ligand>
</feature>
<evidence type="ECO:0000256" key="2">
    <source>
        <dbReference type="ARBA" id="ARBA00005076"/>
    </source>
</evidence>
<organism evidence="18 19">
    <name type="scientific">Marinirhabdus gelatinilytica</name>
    <dbReference type="NCBI Taxonomy" id="1703343"/>
    <lineage>
        <taxon>Bacteria</taxon>
        <taxon>Pseudomonadati</taxon>
        <taxon>Bacteroidota</taxon>
        <taxon>Flavobacteriia</taxon>
        <taxon>Flavobacteriales</taxon>
        <taxon>Flavobacteriaceae</taxon>
    </lineage>
</organism>
<dbReference type="Pfam" id="PF01118">
    <property type="entry name" value="Semialdhyde_dh"/>
    <property type="match status" value="1"/>
</dbReference>
<dbReference type="EC" id="1.2.1.11" evidence="6 15"/>
<dbReference type="Gene3D" id="3.40.50.720">
    <property type="entry name" value="NAD(P)-binding Rossmann-like Domain"/>
    <property type="match status" value="1"/>
</dbReference>
<evidence type="ECO:0000256" key="11">
    <source>
        <dbReference type="ARBA" id="ARBA00023002"/>
    </source>
</evidence>
<evidence type="ECO:0000256" key="13">
    <source>
        <dbReference type="ARBA" id="ARBA00023167"/>
    </source>
</evidence>
<dbReference type="PIRSF" id="PIRSF000148">
    <property type="entry name" value="ASA_dh"/>
    <property type="match status" value="1"/>
</dbReference>
<keyword evidence="12 15" id="KW-0457">Lysine biosynthesis</keyword>
<dbReference type="InterPro" id="IPR012280">
    <property type="entry name" value="Semialdhyde_DH_dimer_dom"/>
</dbReference>
<feature type="binding site" evidence="15">
    <location>
        <position position="312"/>
    </location>
    <ligand>
        <name>NADP(+)</name>
        <dbReference type="ChEBI" id="CHEBI:58349"/>
    </ligand>
</feature>
<keyword evidence="9 15" id="KW-0521">NADP</keyword>
<gene>
    <name evidence="15" type="primary">asd</name>
    <name evidence="18" type="ORF">C8D94_101305</name>
</gene>
<accession>A0A370QJ92</accession>
<dbReference type="InterPro" id="IPR005986">
    <property type="entry name" value="Asp_semialdehyde_DH_beta"/>
</dbReference>
<evidence type="ECO:0000256" key="5">
    <source>
        <dbReference type="ARBA" id="ARBA00011738"/>
    </source>
</evidence>
<dbReference type="SUPFAM" id="SSF51735">
    <property type="entry name" value="NAD(P)-binding Rossmann-fold domains"/>
    <property type="match status" value="1"/>
</dbReference>
<comment type="pathway">
    <text evidence="2 15">Amino-acid biosynthesis; L-lysine biosynthesis via DAP pathway; (S)-tetrahydrodipicolinate from L-aspartate: step 2/4.</text>
</comment>
<dbReference type="InterPro" id="IPR000534">
    <property type="entry name" value="Semialdehyde_DH_NAD-bd"/>
</dbReference>
<comment type="pathway">
    <text evidence="1 15">Amino-acid biosynthesis; L-methionine biosynthesis via de novo pathway; L-homoserine from L-aspartate: step 2/3.</text>
</comment>
<dbReference type="SMART" id="SM00859">
    <property type="entry name" value="Semialdhyde_dh"/>
    <property type="match status" value="1"/>
</dbReference>
<dbReference type="UniPathway" id="UPA00034">
    <property type="reaction ID" value="UER00016"/>
</dbReference>
<evidence type="ECO:0000259" key="17">
    <source>
        <dbReference type="SMART" id="SM00859"/>
    </source>
</evidence>
<dbReference type="SUPFAM" id="SSF55347">
    <property type="entry name" value="Glyceraldehyde-3-phosphate dehydrogenase-like, C-terminal domain"/>
    <property type="match status" value="1"/>
</dbReference>
<name>A0A370QJ92_9FLAO</name>
<keyword evidence="19" id="KW-1185">Reference proteome</keyword>
<dbReference type="InterPro" id="IPR036291">
    <property type="entry name" value="NAD(P)-bd_dom_sf"/>
</dbReference>
<dbReference type="GO" id="GO:0009089">
    <property type="term" value="P:lysine biosynthetic process via diaminopimelate"/>
    <property type="evidence" value="ECO:0007669"/>
    <property type="project" value="UniProtKB-UniRule"/>
</dbReference>
<dbReference type="Proteomes" id="UP000255317">
    <property type="component" value="Unassembled WGS sequence"/>
</dbReference>
<evidence type="ECO:0000256" key="9">
    <source>
        <dbReference type="ARBA" id="ARBA00022857"/>
    </source>
</evidence>
<evidence type="ECO:0000256" key="14">
    <source>
        <dbReference type="ARBA" id="ARBA00047891"/>
    </source>
</evidence>
<dbReference type="Pfam" id="PF02774">
    <property type="entry name" value="Semialdhyde_dhC"/>
    <property type="match status" value="1"/>
</dbReference>